<dbReference type="EMBL" id="LIZT01000052">
    <property type="protein sequence ID" value="KPJ49583.1"/>
    <property type="molecule type" value="Genomic_DNA"/>
</dbReference>
<feature type="transmembrane region" description="Helical" evidence="7">
    <location>
        <begin position="28"/>
        <end position="45"/>
    </location>
</feature>
<dbReference type="Gene3D" id="1.20.120.1200">
    <property type="entry name" value="NADH-ubiquinone/plastoquinone oxidoreductase chain 6, subunit NuoJ"/>
    <property type="match status" value="1"/>
</dbReference>
<name>A0A0S7WHL5_UNCT6</name>
<keyword evidence="5 7" id="KW-1133">Transmembrane helix</keyword>
<sequence length="177" mass="19220">MLEIHALLLFMIAASVIAVETKDLLSSIVSLGAVGFGLTIIFLFLQAPDLAIVQVVVEILSLVFLIALILRTTRIDTVAREPYNPVFLFATGSLIVFLVLLAVIALYVFRQLPPFGGPLREVSQYYVEHGLASTGAANLVSAILLDYRAYDTLGEATVLFTSVIGLLTVLRKVGRKK</sequence>
<dbReference type="PANTHER" id="PTHR43373:SF1">
    <property type="entry name" value="NA(+)_H(+) ANTIPORTER SUBUNIT A"/>
    <property type="match status" value="1"/>
</dbReference>
<dbReference type="AlphaFoldDB" id="A0A0S7WHL5"/>
<reference evidence="10 11" key="1">
    <citation type="journal article" date="2015" name="Microbiome">
        <title>Genomic resolution of linkages in carbon, nitrogen, and sulfur cycling among widespread estuary sediment bacteria.</title>
        <authorList>
            <person name="Baker B.J."/>
            <person name="Lazar C.S."/>
            <person name="Teske A.P."/>
            <person name="Dick G.J."/>
        </authorList>
    </citation>
    <scope>NUCLEOTIDE SEQUENCE [LARGE SCALE GENOMIC DNA]</scope>
    <source>
        <strain evidence="10">DG_26</strain>
    </source>
</reference>
<feature type="transmembrane region" description="Helical" evidence="7">
    <location>
        <begin position="52"/>
        <end position="70"/>
    </location>
</feature>
<dbReference type="InterPro" id="IPR046806">
    <property type="entry name" value="MrpA_C/MbhE"/>
</dbReference>
<keyword evidence="2" id="KW-0813">Transport</keyword>
<protein>
    <submittedName>
        <fullName evidence="10">Uncharacterized protein</fullName>
    </submittedName>
</protein>
<dbReference type="Pfam" id="PF13244">
    <property type="entry name" value="MbhD"/>
    <property type="match status" value="1"/>
</dbReference>
<evidence type="ECO:0000256" key="1">
    <source>
        <dbReference type="ARBA" id="ARBA00004651"/>
    </source>
</evidence>
<evidence type="ECO:0000256" key="5">
    <source>
        <dbReference type="ARBA" id="ARBA00022989"/>
    </source>
</evidence>
<dbReference type="PANTHER" id="PTHR43373">
    <property type="entry name" value="NA(+)/H(+) ANTIPORTER SUBUNIT"/>
    <property type="match status" value="1"/>
</dbReference>
<feature type="domain" description="MrpA C-terminal/MbhD" evidence="8">
    <location>
        <begin position="9"/>
        <end position="73"/>
    </location>
</feature>
<organism evidence="10 11">
    <name type="scientific">candidate division TA06 bacterium DG_26</name>
    <dbReference type="NCBI Taxonomy" id="1703771"/>
    <lineage>
        <taxon>Bacteria</taxon>
        <taxon>Bacteria division TA06</taxon>
    </lineage>
</organism>
<gene>
    <name evidence="10" type="ORF">AMJ40_05220</name>
</gene>
<dbReference type="Pfam" id="PF20501">
    <property type="entry name" value="MbhE"/>
    <property type="match status" value="1"/>
</dbReference>
<accession>A0A0S7WHL5</accession>
<keyword evidence="6 7" id="KW-0472">Membrane</keyword>
<dbReference type="GO" id="GO:0005886">
    <property type="term" value="C:plasma membrane"/>
    <property type="evidence" value="ECO:0007669"/>
    <property type="project" value="UniProtKB-SubCell"/>
</dbReference>
<dbReference type="InterPro" id="IPR050616">
    <property type="entry name" value="CPA3_Na-H_Antiporter_A"/>
</dbReference>
<evidence type="ECO:0000256" key="7">
    <source>
        <dbReference type="SAM" id="Phobius"/>
    </source>
</evidence>
<evidence type="ECO:0000256" key="3">
    <source>
        <dbReference type="ARBA" id="ARBA00022475"/>
    </source>
</evidence>
<evidence type="ECO:0000256" key="2">
    <source>
        <dbReference type="ARBA" id="ARBA00022448"/>
    </source>
</evidence>
<keyword evidence="4 7" id="KW-0812">Transmembrane</keyword>
<comment type="subcellular location">
    <subcellularLocation>
        <location evidence="1">Cell membrane</location>
        <topology evidence="1">Multi-pass membrane protein</topology>
    </subcellularLocation>
</comment>
<feature type="domain" description="MrpA C-terminal/MbhE" evidence="9">
    <location>
        <begin position="120"/>
        <end position="172"/>
    </location>
</feature>
<evidence type="ECO:0000259" key="8">
    <source>
        <dbReference type="Pfam" id="PF13244"/>
    </source>
</evidence>
<feature type="transmembrane region" description="Helical" evidence="7">
    <location>
        <begin position="86"/>
        <end position="109"/>
    </location>
</feature>
<dbReference type="Proteomes" id="UP000051124">
    <property type="component" value="Unassembled WGS sequence"/>
</dbReference>
<evidence type="ECO:0000256" key="4">
    <source>
        <dbReference type="ARBA" id="ARBA00022692"/>
    </source>
</evidence>
<evidence type="ECO:0000313" key="11">
    <source>
        <dbReference type="Proteomes" id="UP000051124"/>
    </source>
</evidence>
<evidence type="ECO:0000256" key="6">
    <source>
        <dbReference type="ARBA" id="ARBA00023136"/>
    </source>
</evidence>
<dbReference type="InterPro" id="IPR025383">
    <property type="entry name" value="MrpA_C/MbhD"/>
</dbReference>
<feature type="transmembrane region" description="Helical" evidence="7">
    <location>
        <begin position="156"/>
        <end position="174"/>
    </location>
</feature>
<evidence type="ECO:0000313" key="10">
    <source>
        <dbReference type="EMBL" id="KPJ49583.1"/>
    </source>
</evidence>
<proteinExistence type="predicted"/>
<dbReference type="InterPro" id="IPR042106">
    <property type="entry name" value="Nuo/plastoQ_OxRdtase_6_NuoJ"/>
</dbReference>
<comment type="caution">
    <text evidence="10">The sequence shown here is derived from an EMBL/GenBank/DDBJ whole genome shotgun (WGS) entry which is preliminary data.</text>
</comment>
<keyword evidence="3" id="KW-1003">Cell membrane</keyword>
<evidence type="ECO:0000259" key="9">
    <source>
        <dbReference type="Pfam" id="PF20501"/>
    </source>
</evidence>